<name>A0A2T0MSW0_9ACTN</name>
<dbReference type="PANTHER" id="PTHR36930">
    <property type="entry name" value="METAL-SULFUR CLUSTER BIOSYNTHESIS PROTEINS YUAD-RELATED"/>
    <property type="match status" value="1"/>
</dbReference>
<dbReference type="InterPro" id="IPR011037">
    <property type="entry name" value="Pyrv_Knase-like_insert_dom_sf"/>
</dbReference>
<dbReference type="EMBL" id="PVNG01000014">
    <property type="protein sequence ID" value="PRX61680.1"/>
    <property type="molecule type" value="Genomic_DNA"/>
</dbReference>
<sequence>MTRTSAGRVRELFVYPVKGLSAQPLDHTELRPGEGVPYDRRYALARPDGAYRPGTREGLSKREFYALVSDHRLAGLGTHLDTETDVLTARVGGHDVLRADLRTERGRDGAARFFARILDLPAGVTPLLAREPGRRFTDAAAAGDGPMGWISLVNLASVRDLESRTGRVVDPRRFRANVLVDGLPAWSELELIGQEFDLGGVRVRAVHRTKRCAATEVDPDTGRRDLPVVTLLDRTYGHQLMGVHLEVRTAGSVRRGSDLVL</sequence>
<gene>
    <name evidence="2" type="ORF">B0I32_11449</name>
</gene>
<comment type="caution">
    <text evidence="2">The sequence shown here is derived from an EMBL/GenBank/DDBJ whole genome shotgun (WGS) entry which is preliminary data.</text>
</comment>
<reference evidence="2 3" key="1">
    <citation type="submission" date="2018-03" db="EMBL/GenBank/DDBJ databases">
        <title>Genomic Encyclopedia of Type Strains, Phase III (KMG-III): the genomes of soil and plant-associated and newly described type strains.</title>
        <authorList>
            <person name="Whitman W."/>
        </authorList>
    </citation>
    <scope>NUCLEOTIDE SEQUENCE [LARGE SCALE GENOMIC DNA]</scope>
    <source>
        <strain evidence="2 3">CGMCC 4.7104</strain>
    </source>
</reference>
<evidence type="ECO:0000313" key="3">
    <source>
        <dbReference type="Proteomes" id="UP000238312"/>
    </source>
</evidence>
<evidence type="ECO:0000259" key="1">
    <source>
        <dbReference type="PROSITE" id="PS51340"/>
    </source>
</evidence>
<dbReference type="RefSeq" id="WP_146178359.1">
    <property type="nucleotide sequence ID" value="NZ_PVNG01000014.1"/>
</dbReference>
<dbReference type="GO" id="GO:0003824">
    <property type="term" value="F:catalytic activity"/>
    <property type="evidence" value="ECO:0007669"/>
    <property type="project" value="InterPro"/>
</dbReference>
<dbReference type="Pfam" id="PF03473">
    <property type="entry name" value="MOSC"/>
    <property type="match status" value="1"/>
</dbReference>
<dbReference type="InterPro" id="IPR005302">
    <property type="entry name" value="MoCF_Sase_C"/>
</dbReference>
<dbReference type="Gene3D" id="2.40.33.20">
    <property type="entry name" value="PK beta-barrel domain-like"/>
    <property type="match status" value="1"/>
</dbReference>
<dbReference type="GO" id="GO:0030170">
    <property type="term" value="F:pyridoxal phosphate binding"/>
    <property type="evidence" value="ECO:0007669"/>
    <property type="project" value="InterPro"/>
</dbReference>
<dbReference type="PROSITE" id="PS51340">
    <property type="entry name" value="MOSC"/>
    <property type="match status" value="1"/>
</dbReference>
<keyword evidence="3" id="KW-1185">Reference proteome</keyword>
<evidence type="ECO:0000313" key="2">
    <source>
        <dbReference type="EMBL" id="PRX61680.1"/>
    </source>
</evidence>
<dbReference type="PANTHER" id="PTHR36930:SF1">
    <property type="entry name" value="MOSC DOMAIN-CONTAINING PROTEIN"/>
    <property type="match status" value="1"/>
</dbReference>
<protein>
    <recommendedName>
        <fullName evidence="1">MOSC domain-containing protein</fullName>
    </recommendedName>
</protein>
<dbReference type="InterPro" id="IPR052716">
    <property type="entry name" value="MOSC_domain"/>
</dbReference>
<dbReference type="Pfam" id="PF03476">
    <property type="entry name" value="MOSC_N"/>
    <property type="match status" value="1"/>
</dbReference>
<accession>A0A2T0MSW0</accession>
<dbReference type="SUPFAM" id="SSF50800">
    <property type="entry name" value="PK beta-barrel domain-like"/>
    <property type="match status" value="1"/>
</dbReference>
<dbReference type="OrthoDB" id="9801223at2"/>
<dbReference type="InterPro" id="IPR005303">
    <property type="entry name" value="MOCOS_middle"/>
</dbReference>
<dbReference type="AlphaFoldDB" id="A0A2T0MSW0"/>
<feature type="domain" description="MOSC" evidence="1">
    <location>
        <begin position="94"/>
        <end position="261"/>
    </location>
</feature>
<dbReference type="Proteomes" id="UP000238312">
    <property type="component" value="Unassembled WGS sequence"/>
</dbReference>
<dbReference type="GO" id="GO:0030151">
    <property type="term" value="F:molybdenum ion binding"/>
    <property type="evidence" value="ECO:0007669"/>
    <property type="project" value="InterPro"/>
</dbReference>
<proteinExistence type="predicted"/>
<organism evidence="2 3">
    <name type="scientific">Nonomuraea fuscirosea</name>
    <dbReference type="NCBI Taxonomy" id="1291556"/>
    <lineage>
        <taxon>Bacteria</taxon>
        <taxon>Bacillati</taxon>
        <taxon>Actinomycetota</taxon>
        <taxon>Actinomycetes</taxon>
        <taxon>Streptosporangiales</taxon>
        <taxon>Streptosporangiaceae</taxon>
        <taxon>Nonomuraea</taxon>
    </lineage>
</organism>